<keyword evidence="3" id="KW-0805">Transcription regulation</keyword>
<comment type="cofactor">
    <cofactor evidence="1">
        <name>Zn(2+)</name>
        <dbReference type="ChEBI" id="CHEBI:29105"/>
    </cofactor>
</comment>
<feature type="domain" description="HTH araC/xylS-type" evidence="6">
    <location>
        <begin position="123"/>
        <end position="156"/>
    </location>
</feature>
<dbReference type="RefSeq" id="XP_031004397.1">
    <property type="nucleotide sequence ID" value="XM_031151282.1"/>
</dbReference>
<dbReference type="GO" id="GO:0006281">
    <property type="term" value="P:DNA repair"/>
    <property type="evidence" value="ECO:0007669"/>
    <property type="project" value="InterPro"/>
</dbReference>
<evidence type="ECO:0000256" key="1">
    <source>
        <dbReference type="ARBA" id="ARBA00001947"/>
    </source>
</evidence>
<comment type="caution">
    <text evidence="7">The sequence shown here is derived from an EMBL/GenBank/DDBJ whole genome shotgun (WGS) entry which is preliminary data.</text>
</comment>
<name>A0A8H8R2C6_9HELO</name>
<dbReference type="OrthoDB" id="2447880at2759"/>
<dbReference type="SUPFAM" id="SSF57884">
    <property type="entry name" value="Ada DNA repair protein, N-terminal domain (N-Ada 10)"/>
    <property type="match status" value="1"/>
</dbReference>
<dbReference type="SUPFAM" id="SSF46689">
    <property type="entry name" value="Homeodomain-like"/>
    <property type="match status" value="1"/>
</dbReference>
<evidence type="ECO:0000259" key="6">
    <source>
        <dbReference type="PROSITE" id="PS01124"/>
    </source>
</evidence>
<keyword evidence="2" id="KW-0808">Transferase</keyword>
<keyword evidence="5" id="KW-0804">Transcription</keyword>
<keyword evidence="4" id="KW-0010">Activator</keyword>
<reference evidence="7 8" key="1">
    <citation type="submission" date="2018-05" db="EMBL/GenBank/DDBJ databases">
        <title>Genome sequencing and assembly of the regulated plant pathogen Lachnellula willkommii and related sister species for the development of diagnostic species identification markers.</title>
        <authorList>
            <person name="Giroux E."/>
            <person name="Bilodeau G."/>
        </authorList>
    </citation>
    <scope>NUCLEOTIDE SEQUENCE [LARGE SCALE GENOMIC DNA]</scope>
    <source>
        <strain evidence="7 8">CBS 185.66</strain>
    </source>
</reference>
<accession>A0A8H8R2C6</accession>
<dbReference type="EMBL" id="QGMH01000090">
    <property type="protein sequence ID" value="TVY25609.1"/>
    <property type="molecule type" value="Genomic_DNA"/>
</dbReference>
<protein>
    <submittedName>
        <fullName evidence="7">Bifunctional transcriptional activator/DNA repair enzyme</fullName>
    </submittedName>
</protein>
<dbReference type="GeneID" id="41986541"/>
<evidence type="ECO:0000256" key="2">
    <source>
        <dbReference type="ARBA" id="ARBA00022603"/>
    </source>
</evidence>
<dbReference type="Gene3D" id="1.10.10.60">
    <property type="entry name" value="Homeodomain-like"/>
    <property type="match status" value="1"/>
</dbReference>
<dbReference type="Proteomes" id="UP000431533">
    <property type="component" value="Unassembled WGS sequence"/>
</dbReference>
<keyword evidence="8" id="KW-1185">Reference proteome</keyword>
<dbReference type="Pfam" id="PF00165">
    <property type="entry name" value="HTH_AraC"/>
    <property type="match status" value="1"/>
</dbReference>
<evidence type="ECO:0000256" key="5">
    <source>
        <dbReference type="ARBA" id="ARBA00023163"/>
    </source>
</evidence>
<evidence type="ECO:0000313" key="7">
    <source>
        <dbReference type="EMBL" id="TVY25609.1"/>
    </source>
</evidence>
<dbReference type="Pfam" id="PF02805">
    <property type="entry name" value="Ada_Zn_binding"/>
    <property type="match status" value="1"/>
</dbReference>
<dbReference type="AlphaFoldDB" id="A0A8H8R2C6"/>
<proteinExistence type="predicted"/>
<evidence type="ECO:0000256" key="3">
    <source>
        <dbReference type="ARBA" id="ARBA00023015"/>
    </source>
</evidence>
<dbReference type="Gene3D" id="3.40.10.10">
    <property type="entry name" value="DNA Methylphosphotriester Repair Domain"/>
    <property type="match status" value="1"/>
</dbReference>
<dbReference type="InterPro" id="IPR018060">
    <property type="entry name" value="HTH_AraC"/>
</dbReference>
<sequence>MAHFSTPTSRWAALTSRNPLASDAFIYSVLSTKIYCRPTCPSRLARRANIVFHDSCTEAAAAGFRPCKRCRPEVEGGSPGDGQKVLVAKACGLIENEGVSGSAGLGVGVGVQLEMEVEVGKWSVRDLARECGVTESHFCRVFKKVMGCTVGEYRKQLQLKHAQETSPEDITIPLPLPATQTINPMIPKPDALVSEGLATTGSWELSLAQYPLDPDLDGNWLSSIEAGDSYDNQLLDLDFSDLDLEMSNYLLENMV</sequence>
<dbReference type="InterPro" id="IPR035451">
    <property type="entry name" value="Ada-like_dom_sf"/>
</dbReference>
<dbReference type="GO" id="GO:0003700">
    <property type="term" value="F:DNA-binding transcription factor activity"/>
    <property type="evidence" value="ECO:0007669"/>
    <property type="project" value="InterPro"/>
</dbReference>
<keyword evidence="2" id="KW-0489">Methyltransferase</keyword>
<dbReference type="GO" id="GO:0043565">
    <property type="term" value="F:sequence-specific DNA binding"/>
    <property type="evidence" value="ECO:0007669"/>
    <property type="project" value="InterPro"/>
</dbReference>
<dbReference type="InterPro" id="IPR004026">
    <property type="entry name" value="Ada_DNA_repair_Zn-bd"/>
</dbReference>
<gene>
    <name evidence="7" type="primary">ada</name>
    <name evidence="7" type="ORF">LHYA1_G006343</name>
</gene>
<organism evidence="7 8">
    <name type="scientific">Lachnellula hyalina</name>
    <dbReference type="NCBI Taxonomy" id="1316788"/>
    <lineage>
        <taxon>Eukaryota</taxon>
        <taxon>Fungi</taxon>
        <taxon>Dikarya</taxon>
        <taxon>Ascomycota</taxon>
        <taxon>Pezizomycotina</taxon>
        <taxon>Leotiomycetes</taxon>
        <taxon>Helotiales</taxon>
        <taxon>Lachnaceae</taxon>
        <taxon>Lachnellula</taxon>
    </lineage>
</organism>
<evidence type="ECO:0000313" key="8">
    <source>
        <dbReference type="Proteomes" id="UP000431533"/>
    </source>
</evidence>
<dbReference type="GO" id="GO:0008270">
    <property type="term" value="F:zinc ion binding"/>
    <property type="evidence" value="ECO:0007669"/>
    <property type="project" value="InterPro"/>
</dbReference>
<dbReference type="InterPro" id="IPR009057">
    <property type="entry name" value="Homeodomain-like_sf"/>
</dbReference>
<dbReference type="GO" id="GO:0032259">
    <property type="term" value="P:methylation"/>
    <property type="evidence" value="ECO:0007669"/>
    <property type="project" value="UniProtKB-KW"/>
</dbReference>
<dbReference type="GO" id="GO:0008168">
    <property type="term" value="F:methyltransferase activity"/>
    <property type="evidence" value="ECO:0007669"/>
    <property type="project" value="UniProtKB-KW"/>
</dbReference>
<evidence type="ECO:0000256" key="4">
    <source>
        <dbReference type="ARBA" id="ARBA00023159"/>
    </source>
</evidence>
<dbReference type="PROSITE" id="PS01124">
    <property type="entry name" value="HTH_ARAC_FAMILY_2"/>
    <property type="match status" value="1"/>
</dbReference>